<protein>
    <recommendedName>
        <fullName evidence="3">Pre-rRNA-processing protein TSR2 homolog</fullName>
    </recommendedName>
</protein>
<sequence length="197" mass="23289">RSCRLDTSSLFKYIFLKIYFDFYNSLLSVCFDQSLLMSMMTSRAQMELEEGKFKWNVGVNFLNIISVLFNNWPEMRSVVDGLPEFQRKTLNNDIRKLIKNVFDCILIYGKDCNEKLTDQIIKGMNDDFHLIIEDFSAKEISAYILYMYAKWFYAEDFTENRLQVIAEIKNFSKPDPIVEFEDLPSYKIASETEEIMV</sequence>
<dbReference type="AlphaFoldDB" id="A0A6G0TKD8"/>
<dbReference type="InterPro" id="IPR019398">
    <property type="entry name" value="Pre-rRNA_process_TSR2"/>
</dbReference>
<name>A0A6G0TKD8_APHGL</name>
<dbReference type="GO" id="GO:0006364">
    <property type="term" value="P:rRNA processing"/>
    <property type="evidence" value="ECO:0007669"/>
    <property type="project" value="UniProtKB-KW"/>
</dbReference>
<reference evidence="5 6" key="1">
    <citation type="submission" date="2019-08" db="EMBL/GenBank/DDBJ databases">
        <title>The genome of the soybean aphid Biotype 1, its phylome, world population structure and adaptation to the North American continent.</title>
        <authorList>
            <person name="Giordano R."/>
            <person name="Donthu R.K."/>
            <person name="Hernandez A.G."/>
            <person name="Wright C.L."/>
            <person name="Zimin A.V."/>
        </authorList>
    </citation>
    <scope>NUCLEOTIDE SEQUENCE [LARGE SCALE GENOMIC DNA]</scope>
    <source>
        <tissue evidence="5">Whole aphids</tissue>
    </source>
</reference>
<evidence type="ECO:0000256" key="1">
    <source>
        <dbReference type="ARBA" id="ARBA00002210"/>
    </source>
</evidence>
<gene>
    <name evidence="5" type="ORF">AGLY_009262</name>
</gene>
<comment type="similarity">
    <text evidence="2">Belongs to the TSR2 family.</text>
</comment>
<organism evidence="5 6">
    <name type="scientific">Aphis glycines</name>
    <name type="common">Soybean aphid</name>
    <dbReference type="NCBI Taxonomy" id="307491"/>
    <lineage>
        <taxon>Eukaryota</taxon>
        <taxon>Metazoa</taxon>
        <taxon>Ecdysozoa</taxon>
        <taxon>Arthropoda</taxon>
        <taxon>Hexapoda</taxon>
        <taxon>Insecta</taxon>
        <taxon>Pterygota</taxon>
        <taxon>Neoptera</taxon>
        <taxon>Paraneoptera</taxon>
        <taxon>Hemiptera</taxon>
        <taxon>Sternorrhyncha</taxon>
        <taxon>Aphidomorpha</taxon>
        <taxon>Aphidoidea</taxon>
        <taxon>Aphididae</taxon>
        <taxon>Aphidini</taxon>
        <taxon>Aphis</taxon>
        <taxon>Aphis</taxon>
    </lineage>
</organism>
<dbReference type="Proteomes" id="UP000475862">
    <property type="component" value="Unassembled WGS sequence"/>
</dbReference>
<keyword evidence="4" id="KW-0698">rRNA processing</keyword>
<evidence type="ECO:0000313" key="5">
    <source>
        <dbReference type="EMBL" id="KAE9533359.1"/>
    </source>
</evidence>
<comment type="caution">
    <text evidence="5">The sequence shown here is derived from an EMBL/GenBank/DDBJ whole genome shotgun (WGS) entry which is preliminary data.</text>
</comment>
<dbReference type="Pfam" id="PF10273">
    <property type="entry name" value="WGG"/>
    <property type="match status" value="1"/>
</dbReference>
<evidence type="ECO:0000313" key="6">
    <source>
        <dbReference type="Proteomes" id="UP000475862"/>
    </source>
</evidence>
<accession>A0A6G0TKD8</accession>
<evidence type="ECO:0000256" key="3">
    <source>
        <dbReference type="ARBA" id="ARBA00017551"/>
    </source>
</evidence>
<evidence type="ECO:0000256" key="4">
    <source>
        <dbReference type="ARBA" id="ARBA00022552"/>
    </source>
</evidence>
<dbReference type="EMBL" id="VYZN01000035">
    <property type="protein sequence ID" value="KAE9533359.1"/>
    <property type="molecule type" value="Genomic_DNA"/>
</dbReference>
<comment type="function">
    <text evidence="1">May be involved in 20S pre-rRNA processing.</text>
</comment>
<proteinExistence type="inferred from homology"/>
<keyword evidence="6" id="KW-1185">Reference proteome</keyword>
<feature type="non-terminal residue" evidence="5">
    <location>
        <position position="1"/>
    </location>
</feature>
<dbReference type="OrthoDB" id="6591473at2759"/>
<evidence type="ECO:0000256" key="2">
    <source>
        <dbReference type="ARBA" id="ARBA00006524"/>
    </source>
</evidence>